<reference evidence="2" key="1">
    <citation type="submission" date="2023-06" db="EMBL/GenBank/DDBJ databases">
        <title>Genome-scale phylogeny and comparative genomics of the fungal order Sordariales.</title>
        <authorList>
            <consortium name="Lawrence Berkeley National Laboratory"/>
            <person name="Hensen N."/>
            <person name="Bonometti L."/>
            <person name="Westerberg I."/>
            <person name="Brannstrom I.O."/>
            <person name="Guillou S."/>
            <person name="Cros-Aarteil S."/>
            <person name="Calhoun S."/>
            <person name="Haridas S."/>
            <person name="Kuo A."/>
            <person name="Mondo S."/>
            <person name="Pangilinan J."/>
            <person name="Riley R."/>
            <person name="Labutti K."/>
            <person name="Andreopoulos B."/>
            <person name="Lipzen A."/>
            <person name="Chen C."/>
            <person name="Yanf M."/>
            <person name="Daum C."/>
            <person name="Ng V."/>
            <person name="Clum A."/>
            <person name="Steindorff A."/>
            <person name="Ohm R."/>
            <person name="Martin F."/>
            <person name="Silar P."/>
            <person name="Natvig D."/>
            <person name="Lalanne C."/>
            <person name="Gautier V."/>
            <person name="Ament-Velasquez S.L."/>
            <person name="Kruys A."/>
            <person name="Hutchinson M.I."/>
            <person name="Powell A.J."/>
            <person name="Barry K."/>
            <person name="Miller A.N."/>
            <person name="Grigoriev I.V."/>
            <person name="Debuchy R."/>
            <person name="Gladieux P."/>
            <person name="Thoren M.H."/>
            <person name="Johannesson H."/>
        </authorList>
    </citation>
    <scope>NUCLEOTIDE SEQUENCE</scope>
    <source>
        <strain evidence="2">SMH2532-1</strain>
    </source>
</reference>
<comment type="caution">
    <text evidence="2">The sequence shown here is derived from an EMBL/GenBank/DDBJ whole genome shotgun (WGS) entry which is preliminary data.</text>
</comment>
<accession>A0AA39YAM8</accession>
<protein>
    <submittedName>
        <fullName evidence="2">Uncharacterized protein</fullName>
    </submittedName>
</protein>
<organism evidence="2 3">
    <name type="scientific">Cercophora newfieldiana</name>
    <dbReference type="NCBI Taxonomy" id="92897"/>
    <lineage>
        <taxon>Eukaryota</taxon>
        <taxon>Fungi</taxon>
        <taxon>Dikarya</taxon>
        <taxon>Ascomycota</taxon>
        <taxon>Pezizomycotina</taxon>
        <taxon>Sordariomycetes</taxon>
        <taxon>Sordariomycetidae</taxon>
        <taxon>Sordariales</taxon>
        <taxon>Lasiosphaeriaceae</taxon>
        <taxon>Cercophora</taxon>
    </lineage>
</organism>
<sequence length="349" mass="39515">MSLSSWSTDDDSSSVDTALSDDLESIDGGSSDVNSEYEPDIDGILASLSEEDWRKVAELVETTVLIILQSLRSPHHGARHLSRLPTTPLMPSYPSDHALDNRIHQTPDSDDGSLFIVSRSNSPWVRIEHDHTPSPSKSPTFIWACLFALSNPQAHILCLRHQHDDPRALLRHLFRFHLRIPYCYRCGATFDYFVERNSHFAPRQCKVRENLPVFEGIGEGMISELQALVSSWDESSDDQGSVSSWDCILSSKAGLSDEEKYERIWRVVFPEDNFSERFPGGVNQEPRVKAVQAAREYWTKNGWEIVESAFKGRAGYERSELYEAVLDQIVRRVLADMAGDQERVSRTGT</sequence>
<dbReference type="Proteomes" id="UP001174936">
    <property type="component" value="Unassembled WGS sequence"/>
</dbReference>
<evidence type="ECO:0000313" key="2">
    <source>
        <dbReference type="EMBL" id="KAK0648445.1"/>
    </source>
</evidence>
<name>A0AA39YAM8_9PEZI</name>
<feature type="region of interest" description="Disordered" evidence="1">
    <location>
        <begin position="1"/>
        <end position="38"/>
    </location>
</feature>
<evidence type="ECO:0000256" key="1">
    <source>
        <dbReference type="SAM" id="MobiDB-lite"/>
    </source>
</evidence>
<keyword evidence="3" id="KW-1185">Reference proteome</keyword>
<evidence type="ECO:0000313" key="3">
    <source>
        <dbReference type="Proteomes" id="UP001174936"/>
    </source>
</evidence>
<feature type="compositionally biased region" description="Acidic residues" evidence="1">
    <location>
        <begin position="8"/>
        <end position="25"/>
    </location>
</feature>
<gene>
    <name evidence="2" type="ORF">B0T16DRAFT_455923</name>
</gene>
<proteinExistence type="predicted"/>
<dbReference type="AlphaFoldDB" id="A0AA39YAM8"/>
<dbReference type="EMBL" id="JAULSV010000003">
    <property type="protein sequence ID" value="KAK0648445.1"/>
    <property type="molecule type" value="Genomic_DNA"/>
</dbReference>